<evidence type="ECO:0000256" key="1">
    <source>
        <dbReference type="SAM" id="Phobius"/>
    </source>
</evidence>
<feature type="transmembrane region" description="Helical" evidence="1">
    <location>
        <begin position="88"/>
        <end position="111"/>
    </location>
</feature>
<name>A0ABZ2Z1P0_9BACT</name>
<proteinExistence type="predicted"/>
<dbReference type="Proteomes" id="UP001449657">
    <property type="component" value="Chromosome"/>
</dbReference>
<reference evidence="2 3" key="1">
    <citation type="submission" date="2024-03" db="EMBL/GenBank/DDBJ databases">
        <title>Chitinophaga caseinilytica sp. nov., a casein hydrolysing bacterium isolated from forest soil.</title>
        <authorList>
            <person name="Lee D.S."/>
            <person name="Han D.M."/>
            <person name="Baek J.H."/>
            <person name="Choi D.G."/>
            <person name="Jeon J.H."/>
            <person name="Jeon C.O."/>
        </authorList>
    </citation>
    <scope>NUCLEOTIDE SEQUENCE [LARGE SCALE GENOMIC DNA]</scope>
    <source>
        <strain evidence="2 3">KACC 19118</strain>
    </source>
</reference>
<feature type="transmembrane region" description="Helical" evidence="1">
    <location>
        <begin position="31"/>
        <end position="56"/>
    </location>
</feature>
<keyword evidence="1" id="KW-0472">Membrane</keyword>
<accession>A0ABZ2Z1P0</accession>
<gene>
    <name evidence="2" type="ORF">WJU22_21000</name>
</gene>
<keyword evidence="1" id="KW-0812">Transmembrane</keyword>
<keyword evidence="1" id="KW-1133">Transmembrane helix</keyword>
<dbReference type="EMBL" id="CP150096">
    <property type="protein sequence ID" value="WZN45380.1"/>
    <property type="molecule type" value="Genomic_DNA"/>
</dbReference>
<dbReference type="RefSeq" id="WP_341840132.1">
    <property type="nucleotide sequence ID" value="NZ_CP149792.1"/>
</dbReference>
<feature type="transmembrane region" description="Helical" evidence="1">
    <location>
        <begin position="117"/>
        <end position="135"/>
    </location>
</feature>
<protein>
    <recommendedName>
        <fullName evidence="4">DUF4401 domain-containing protein</fullName>
    </recommendedName>
</protein>
<evidence type="ECO:0000313" key="3">
    <source>
        <dbReference type="Proteomes" id="UP001449657"/>
    </source>
</evidence>
<evidence type="ECO:0000313" key="2">
    <source>
        <dbReference type="EMBL" id="WZN45380.1"/>
    </source>
</evidence>
<organism evidence="2 3">
    <name type="scientific">Chitinophaga caseinilytica</name>
    <dbReference type="NCBI Taxonomy" id="2267521"/>
    <lineage>
        <taxon>Bacteria</taxon>
        <taxon>Pseudomonadati</taxon>
        <taxon>Bacteroidota</taxon>
        <taxon>Chitinophagia</taxon>
        <taxon>Chitinophagales</taxon>
        <taxon>Chitinophagaceae</taxon>
        <taxon>Chitinophaga</taxon>
    </lineage>
</organism>
<sequence length="156" mass="17637">MTNYMHTDDLLPNSFGDSNCRADLLPKWMRGLATIIVMLSLLFLIIGLSMLFRSAFGVDEGVMLICSILGVCCGVAAAGLLMESDWAVWWSLLTSAGVFLVFITLLAYDLFFYRMKIWTLVGIDVFVLTITLLYLRGLWKIRRDWDIAPQSEVPDK</sequence>
<feature type="transmembrane region" description="Helical" evidence="1">
    <location>
        <begin position="62"/>
        <end position="81"/>
    </location>
</feature>
<evidence type="ECO:0008006" key="4">
    <source>
        <dbReference type="Google" id="ProtNLM"/>
    </source>
</evidence>
<keyword evidence="3" id="KW-1185">Reference proteome</keyword>